<dbReference type="InterPro" id="IPR006041">
    <property type="entry name" value="Pollen_Ole_e1_allergen"/>
</dbReference>
<keyword evidence="3" id="KW-0732">Signal</keyword>
<comment type="caution">
    <text evidence="4">The sequence shown here is derived from an EMBL/GenBank/DDBJ whole genome shotgun (WGS) entry which is preliminary data.</text>
</comment>
<dbReference type="PANTHER" id="PTHR31614:SF2">
    <property type="entry name" value="F28N24.16 PROTEIN"/>
    <property type="match status" value="1"/>
</dbReference>
<feature type="chain" id="PRO_5041981738" evidence="3">
    <location>
        <begin position="22"/>
        <end position="158"/>
    </location>
</feature>
<evidence type="ECO:0000313" key="4">
    <source>
        <dbReference type="EMBL" id="KAJ7948738.1"/>
    </source>
</evidence>
<keyword evidence="5" id="KW-1185">Reference proteome</keyword>
<sequence length="158" mass="17483">MAKQIAVFALIAVCFIGFAQAHGDEFLVQGKVYCDPCRVQFETKLSKGVAGALVHLECRSILNNTKTVEVDGKTDDTGLYKLPVNGDHEEEYCEVTLKEDNKSDCKDIMEVDRARVALTKNNGDASVERFANALGFMNKEVDPACAEVLKELFFNPED</sequence>
<comment type="similarity">
    <text evidence="1">Belongs to the Ole e I family.</text>
</comment>
<dbReference type="KEGG" id="qsa:O6P43_029175"/>
<feature type="signal peptide" evidence="3">
    <location>
        <begin position="1"/>
        <end position="21"/>
    </location>
</feature>
<organism evidence="4 5">
    <name type="scientific">Quillaja saponaria</name>
    <name type="common">Soap bark tree</name>
    <dbReference type="NCBI Taxonomy" id="32244"/>
    <lineage>
        <taxon>Eukaryota</taxon>
        <taxon>Viridiplantae</taxon>
        <taxon>Streptophyta</taxon>
        <taxon>Embryophyta</taxon>
        <taxon>Tracheophyta</taxon>
        <taxon>Spermatophyta</taxon>
        <taxon>Magnoliopsida</taxon>
        <taxon>eudicotyledons</taxon>
        <taxon>Gunneridae</taxon>
        <taxon>Pentapetalae</taxon>
        <taxon>rosids</taxon>
        <taxon>fabids</taxon>
        <taxon>Fabales</taxon>
        <taxon>Quillajaceae</taxon>
        <taxon>Quillaja</taxon>
    </lineage>
</organism>
<gene>
    <name evidence="4" type="ORF">O6P43_029175</name>
</gene>
<dbReference type="PROSITE" id="PS00925">
    <property type="entry name" value="OLEEI"/>
    <property type="match status" value="1"/>
</dbReference>
<protein>
    <submittedName>
        <fullName evidence="4">Pollen-specific protein-like protein</fullName>
    </submittedName>
</protein>
<name>A0AAD7KZK5_QUISA</name>
<evidence type="ECO:0000256" key="2">
    <source>
        <dbReference type="ARBA" id="ARBA00023157"/>
    </source>
</evidence>
<evidence type="ECO:0000256" key="1">
    <source>
        <dbReference type="ARBA" id="ARBA00010049"/>
    </source>
</evidence>
<dbReference type="PANTHER" id="PTHR31614">
    <property type="entry name" value="PROTEIN DOWNSTREAM OF FLC-RELATED"/>
    <property type="match status" value="1"/>
</dbReference>
<dbReference type="Pfam" id="PF01190">
    <property type="entry name" value="Pollen_Ole_e_1"/>
    <property type="match status" value="1"/>
</dbReference>
<keyword evidence="2" id="KW-1015">Disulfide bond</keyword>
<accession>A0AAD7KZK5</accession>
<dbReference type="AlphaFoldDB" id="A0AAD7KZK5"/>
<evidence type="ECO:0000256" key="3">
    <source>
        <dbReference type="SAM" id="SignalP"/>
    </source>
</evidence>
<dbReference type="GO" id="GO:0005615">
    <property type="term" value="C:extracellular space"/>
    <property type="evidence" value="ECO:0007669"/>
    <property type="project" value="InterPro"/>
</dbReference>
<proteinExistence type="inferred from homology"/>
<evidence type="ECO:0000313" key="5">
    <source>
        <dbReference type="Proteomes" id="UP001163823"/>
    </source>
</evidence>
<reference evidence="4" key="1">
    <citation type="journal article" date="2023" name="Science">
        <title>Elucidation of the pathway for biosynthesis of saponin adjuvants from the soapbark tree.</title>
        <authorList>
            <person name="Reed J."/>
            <person name="Orme A."/>
            <person name="El-Demerdash A."/>
            <person name="Owen C."/>
            <person name="Martin L.B.B."/>
            <person name="Misra R.C."/>
            <person name="Kikuchi S."/>
            <person name="Rejzek M."/>
            <person name="Martin A.C."/>
            <person name="Harkess A."/>
            <person name="Leebens-Mack J."/>
            <person name="Louveau T."/>
            <person name="Stephenson M.J."/>
            <person name="Osbourn A."/>
        </authorList>
    </citation>
    <scope>NUCLEOTIDE SEQUENCE</scope>
    <source>
        <strain evidence="4">S10</strain>
    </source>
</reference>
<dbReference type="Proteomes" id="UP001163823">
    <property type="component" value="Chromosome 12"/>
</dbReference>
<dbReference type="EMBL" id="JARAOO010000012">
    <property type="protein sequence ID" value="KAJ7948738.1"/>
    <property type="molecule type" value="Genomic_DNA"/>
</dbReference>
<dbReference type="InterPro" id="IPR006040">
    <property type="entry name" value="Allergen_Ole_e_I_CS"/>
</dbReference>